<reference evidence="2 3" key="1">
    <citation type="submission" date="2020-08" db="EMBL/GenBank/DDBJ databases">
        <title>Streptomycin resistant and MDR strain, P. mexicana.</title>
        <authorList>
            <person name="Ganesh-kumar S."/>
            <person name="Zhe T."/>
            <person name="Yu Z."/>
            <person name="Min Y."/>
        </authorList>
    </citation>
    <scope>NUCLEOTIDE SEQUENCE [LARGE SCALE GENOMIC DNA]</scope>
    <source>
        <strain evidence="2 3">GTZY</strain>
    </source>
</reference>
<dbReference type="Pfam" id="PF06114">
    <property type="entry name" value="Peptidase_M78"/>
    <property type="match status" value="1"/>
</dbReference>
<accession>A0ABX6RDA4</accession>
<evidence type="ECO:0000259" key="1">
    <source>
        <dbReference type="Pfam" id="PF06114"/>
    </source>
</evidence>
<dbReference type="RefSeq" id="WP_185895743.1">
    <property type="nucleotide sequence ID" value="NZ_CP060028.1"/>
</dbReference>
<feature type="domain" description="IrrE N-terminal-like" evidence="1">
    <location>
        <begin position="44"/>
        <end position="152"/>
    </location>
</feature>
<proteinExistence type="predicted"/>
<keyword evidence="3" id="KW-1185">Reference proteome</keyword>
<evidence type="ECO:0000313" key="2">
    <source>
        <dbReference type="EMBL" id="QND80529.1"/>
    </source>
</evidence>
<protein>
    <submittedName>
        <fullName evidence="2">ImmA/IrrE family metallo-endopeptidase</fullName>
    </submittedName>
</protein>
<dbReference type="EMBL" id="CP060028">
    <property type="protein sequence ID" value="QND80529.1"/>
    <property type="molecule type" value="Genomic_DNA"/>
</dbReference>
<gene>
    <name evidence="2" type="ORF">H4W19_01605</name>
</gene>
<dbReference type="InterPro" id="IPR010359">
    <property type="entry name" value="IrrE_HExxH"/>
</dbReference>
<organism evidence="2 3">
    <name type="scientific">Pseudoxanthomonas mexicana</name>
    <dbReference type="NCBI Taxonomy" id="128785"/>
    <lineage>
        <taxon>Bacteria</taxon>
        <taxon>Pseudomonadati</taxon>
        <taxon>Pseudomonadota</taxon>
        <taxon>Gammaproteobacteria</taxon>
        <taxon>Lysobacterales</taxon>
        <taxon>Lysobacteraceae</taxon>
        <taxon>Pseudoxanthomonas</taxon>
    </lineage>
</organism>
<evidence type="ECO:0000313" key="3">
    <source>
        <dbReference type="Proteomes" id="UP000515506"/>
    </source>
</evidence>
<sequence length="283" mass="30663">MDELVAIGRARKLVEGILSPPVDVQALIAAHGMVFKESDRLGPDEAGNTVTKGGTTYIVVNRNDDPFRRRFTALHELAHNLLELPSKHTSGVPSDELERYAGRPPEEKICDVFAAECLVPAHLIKPLIANASFSVDLLIDLTKKFQASRQCIASSFVRNSKDLVAYVYAEEGATQRVIPSAALRATGIFVQGGLLPSSSAAFNAMQAGIGFDSQELDASDWSSSDVAIHYACYEEALFVPAWKQTHSLLTFEAVASSIRNVEAGDDSDGLLAELTGHLPWPKR</sequence>
<dbReference type="InterPro" id="IPR052345">
    <property type="entry name" value="Rad_response_metalloprotease"/>
</dbReference>
<name>A0ABX6RDA4_PSEMX</name>
<dbReference type="PANTHER" id="PTHR43236:SF2">
    <property type="entry name" value="BLL0069 PROTEIN"/>
    <property type="match status" value="1"/>
</dbReference>
<dbReference type="Gene3D" id="1.10.10.2910">
    <property type="match status" value="1"/>
</dbReference>
<dbReference type="Proteomes" id="UP000515506">
    <property type="component" value="Chromosome"/>
</dbReference>
<dbReference type="PANTHER" id="PTHR43236">
    <property type="entry name" value="ANTITOXIN HIGA1"/>
    <property type="match status" value="1"/>
</dbReference>